<dbReference type="OrthoDB" id="9803017at2"/>
<dbReference type="Proteomes" id="UP000287243">
    <property type="component" value="Chromosome"/>
</dbReference>
<dbReference type="InterPro" id="IPR004398">
    <property type="entry name" value="RNA_MeTrfase_RsmD"/>
</dbReference>
<dbReference type="PIRSF" id="PIRSF004553">
    <property type="entry name" value="CHP00095"/>
    <property type="match status" value="1"/>
</dbReference>
<dbReference type="GO" id="GO:0031167">
    <property type="term" value="P:rRNA methylation"/>
    <property type="evidence" value="ECO:0007669"/>
    <property type="project" value="InterPro"/>
</dbReference>
<evidence type="ECO:0000256" key="1">
    <source>
        <dbReference type="ARBA" id="ARBA00022603"/>
    </source>
</evidence>
<dbReference type="GO" id="GO:0003676">
    <property type="term" value="F:nucleic acid binding"/>
    <property type="evidence" value="ECO:0007669"/>
    <property type="project" value="InterPro"/>
</dbReference>
<keyword evidence="4" id="KW-1185">Reference proteome</keyword>
<dbReference type="KEGG" id="vai:BU251_05440"/>
<dbReference type="GO" id="GO:0008168">
    <property type="term" value="F:methyltransferase activity"/>
    <property type="evidence" value="ECO:0007669"/>
    <property type="project" value="UniProtKB-KW"/>
</dbReference>
<dbReference type="SUPFAM" id="SSF53335">
    <property type="entry name" value="S-adenosyl-L-methionine-dependent methyltransferases"/>
    <property type="match status" value="1"/>
</dbReference>
<organism evidence="3 4">
    <name type="scientific">Velamenicoccus archaeovorus</name>
    <dbReference type="NCBI Taxonomy" id="1930593"/>
    <lineage>
        <taxon>Bacteria</taxon>
        <taxon>Pseudomonadati</taxon>
        <taxon>Candidatus Omnitrophota</taxon>
        <taxon>Candidatus Velamenicoccus</taxon>
    </lineage>
</organism>
<name>A0A410P5F4_VELA1</name>
<dbReference type="InterPro" id="IPR029063">
    <property type="entry name" value="SAM-dependent_MTases_sf"/>
</dbReference>
<dbReference type="PANTHER" id="PTHR43542">
    <property type="entry name" value="METHYLTRANSFERASE"/>
    <property type="match status" value="1"/>
</dbReference>
<reference evidence="3 4" key="1">
    <citation type="submission" date="2017-01" db="EMBL/GenBank/DDBJ databases">
        <title>First insights into the biology of 'candidatus Vampirococcus archaeovorus'.</title>
        <authorList>
            <person name="Kizina J."/>
            <person name="Jordan S."/>
            <person name="Stueber K."/>
            <person name="Reinhardt R."/>
            <person name="Harder J."/>
        </authorList>
    </citation>
    <scope>NUCLEOTIDE SEQUENCE [LARGE SCALE GENOMIC DNA]</scope>
    <source>
        <strain evidence="3 4">LiM</strain>
    </source>
</reference>
<protein>
    <submittedName>
        <fullName evidence="3">16S rRNA (Guanine(966)-N(2))-methyltransferase RsmD</fullName>
    </submittedName>
</protein>
<evidence type="ECO:0000313" key="3">
    <source>
        <dbReference type="EMBL" id="QAT17214.1"/>
    </source>
</evidence>
<dbReference type="AlphaFoldDB" id="A0A410P5F4"/>
<proteinExistence type="predicted"/>
<dbReference type="RefSeq" id="WP_128699945.1">
    <property type="nucleotide sequence ID" value="NZ_CP019384.1"/>
</dbReference>
<evidence type="ECO:0000256" key="2">
    <source>
        <dbReference type="ARBA" id="ARBA00022679"/>
    </source>
</evidence>
<sequence length="186" mass="20457">MRIIAGKYRGRRISFPAHIRPTQDKVRQAIFDVLAGAVAKARVLELFAGSGAMGLESLSRGAASACLIDSDRRSTNAIMRNLEALGLSEEGREGVRVYTNDAFRALKVLEKKGERFDLVFLDPPYHKGLAKKALKTIASSGILAPRSFVIVEHAGTDDLGDVPENITRFKEADYGDIKVSFFQMRT</sequence>
<accession>A0A410P5F4</accession>
<dbReference type="CDD" id="cd02440">
    <property type="entry name" value="AdoMet_MTases"/>
    <property type="match status" value="1"/>
</dbReference>
<keyword evidence="2 3" id="KW-0808">Transferase</keyword>
<dbReference type="EMBL" id="CP019384">
    <property type="protein sequence ID" value="QAT17214.1"/>
    <property type="molecule type" value="Genomic_DNA"/>
</dbReference>
<dbReference type="Gene3D" id="3.40.50.150">
    <property type="entry name" value="Vaccinia Virus protein VP39"/>
    <property type="match status" value="1"/>
</dbReference>
<dbReference type="PANTHER" id="PTHR43542:SF1">
    <property type="entry name" value="METHYLTRANSFERASE"/>
    <property type="match status" value="1"/>
</dbReference>
<evidence type="ECO:0000313" key="4">
    <source>
        <dbReference type="Proteomes" id="UP000287243"/>
    </source>
</evidence>
<dbReference type="InterPro" id="IPR002052">
    <property type="entry name" value="DNA_methylase_N6_adenine_CS"/>
</dbReference>
<dbReference type="PROSITE" id="PS00092">
    <property type="entry name" value="N6_MTASE"/>
    <property type="match status" value="1"/>
</dbReference>
<dbReference type="Pfam" id="PF03602">
    <property type="entry name" value="Cons_hypoth95"/>
    <property type="match status" value="1"/>
</dbReference>
<dbReference type="NCBIfam" id="TIGR00095">
    <property type="entry name" value="16S rRNA (guanine(966)-N(2))-methyltransferase RsmD"/>
    <property type="match status" value="1"/>
</dbReference>
<keyword evidence="1 3" id="KW-0489">Methyltransferase</keyword>
<gene>
    <name evidence="3" type="ORF">BU251_05440</name>
</gene>